<dbReference type="Gene3D" id="3.40.225.10">
    <property type="entry name" value="Class II aldolase/adducin N-terminal domain"/>
    <property type="match status" value="1"/>
</dbReference>
<dbReference type="SUPFAM" id="SSF53639">
    <property type="entry name" value="AraD/HMP-PK domain-like"/>
    <property type="match status" value="1"/>
</dbReference>
<dbReference type="Pfam" id="PF00596">
    <property type="entry name" value="Aldolase_II"/>
    <property type="match status" value="1"/>
</dbReference>
<dbReference type="GO" id="GO:0019323">
    <property type="term" value="P:pentose catabolic process"/>
    <property type="evidence" value="ECO:0007669"/>
    <property type="project" value="TreeGrafter"/>
</dbReference>
<keyword evidence="2" id="KW-0456">Lyase</keyword>
<proteinExistence type="predicted"/>
<evidence type="ECO:0000313" key="4">
    <source>
        <dbReference type="EMBL" id="TCP68910.1"/>
    </source>
</evidence>
<accession>A0A4R2RWR5</accession>
<evidence type="ECO:0000256" key="2">
    <source>
        <dbReference type="ARBA" id="ARBA00023239"/>
    </source>
</evidence>
<keyword evidence="5" id="KW-1185">Reference proteome</keyword>
<dbReference type="PANTHER" id="PTHR22789">
    <property type="entry name" value="FUCULOSE PHOSPHATE ALDOLASE"/>
    <property type="match status" value="1"/>
</dbReference>
<evidence type="ECO:0000256" key="1">
    <source>
        <dbReference type="ARBA" id="ARBA00022723"/>
    </source>
</evidence>
<dbReference type="GO" id="GO:0046872">
    <property type="term" value="F:metal ion binding"/>
    <property type="evidence" value="ECO:0007669"/>
    <property type="project" value="UniProtKB-KW"/>
</dbReference>
<dbReference type="EMBL" id="SLXT01000001">
    <property type="protein sequence ID" value="TCP68910.1"/>
    <property type="molecule type" value="Genomic_DNA"/>
</dbReference>
<gene>
    <name evidence="4" type="ORF">EDD73_10176</name>
</gene>
<feature type="domain" description="Class II aldolase/adducin N-terminal" evidence="3">
    <location>
        <begin position="7"/>
        <end position="184"/>
    </location>
</feature>
<evidence type="ECO:0000313" key="5">
    <source>
        <dbReference type="Proteomes" id="UP000294813"/>
    </source>
</evidence>
<dbReference type="GO" id="GO:0005829">
    <property type="term" value="C:cytosol"/>
    <property type="evidence" value="ECO:0007669"/>
    <property type="project" value="TreeGrafter"/>
</dbReference>
<comment type="caution">
    <text evidence="4">The sequence shown here is derived from an EMBL/GenBank/DDBJ whole genome shotgun (WGS) entry which is preliminary data.</text>
</comment>
<protein>
    <submittedName>
        <fullName evidence="4">L-fuculose-phosphate aldolase</fullName>
    </submittedName>
</protein>
<dbReference type="OrthoDB" id="9794581at2"/>
<dbReference type="SMART" id="SM01007">
    <property type="entry name" value="Aldolase_II"/>
    <property type="match status" value="1"/>
</dbReference>
<evidence type="ECO:0000259" key="3">
    <source>
        <dbReference type="SMART" id="SM01007"/>
    </source>
</evidence>
<dbReference type="Proteomes" id="UP000294813">
    <property type="component" value="Unassembled WGS sequence"/>
</dbReference>
<dbReference type="RefSeq" id="WP_131917676.1">
    <property type="nucleotide sequence ID" value="NZ_JAOQNU010000001.1"/>
</dbReference>
<sequence length="215" mass="23331">MEASLRKEILQYGRKIIERGLVADTGGNISVRLSADHLLITPSGMTYDRLTPDDLVVVALATGEVVQGERRPSIEVPMHRVIYQSRPDVMAIVHTHPKHATAVAATRRDLPPVIDNMVAYFGGWVRTAAYAMIGTIELGRNVVAALGDQPAALLANHGAVAVGETVEQAFRRSELLEECARIYLLSLLAGGPVILTDEEVATERAALIDRYGQVK</sequence>
<keyword evidence="1" id="KW-0479">Metal-binding</keyword>
<dbReference type="InterPro" id="IPR036409">
    <property type="entry name" value="Aldolase_II/adducin_N_sf"/>
</dbReference>
<dbReference type="GO" id="GO:0016832">
    <property type="term" value="F:aldehyde-lyase activity"/>
    <property type="evidence" value="ECO:0007669"/>
    <property type="project" value="TreeGrafter"/>
</dbReference>
<dbReference type="AlphaFoldDB" id="A0A4R2RWR5"/>
<dbReference type="PANTHER" id="PTHR22789:SF0">
    <property type="entry name" value="3-OXO-TETRONATE 4-PHOSPHATE DECARBOXYLASE-RELATED"/>
    <property type="match status" value="1"/>
</dbReference>
<organism evidence="4 5">
    <name type="scientific">Heliophilum fasciatum</name>
    <dbReference type="NCBI Taxonomy" id="35700"/>
    <lineage>
        <taxon>Bacteria</taxon>
        <taxon>Bacillati</taxon>
        <taxon>Bacillota</taxon>
        <taxon>Clostridia</taxon>
        <taxon>Eubacteriales</taxon>
        <taxon>Heliobacteriaceae</taxon>
        <taxon>Heliophilum</taxon>
    </lineage>
</organism>
<reference evidence="4 5" key="1">
    <citation type="submission" date="2019-03" db="EMBL/GenBank/DDBJ databases">
        <title>Genomic Encyclopedia of Type Strains, Phase IV (KMG-IV): sequencing the most valuable type-strain genomes for metagenomic binning, comparative biology and taxonomic classification.</title>
        <authorList>
            <person name="Goeker M."/>
        </authorList>
    </citation>
    <scope>NUCLEOTIDE SEQUENCE [LARGE SCALE GENOMIC DNA]</scope>
    <source>
        <strain evidence="4 5">DSM 11170</strain>
    </source>
</reference>
<name>A0A4R2RWR5_9FIRM</name>
<dbReference type="InterPro" id="IPR001303">
    <property type="entry name" value="Aldolase_II/adducin_N"/>
</dbReference>
<dbReference type="InterPro" id="IPR050197">
    <property type="entry name" value="Aldolase_class_II_sugar_metab"/>
</dbReference>